<feature type="compositionally biased region" description="Low complexity" evidence="19">
    <location>
        <begin position="411"/>
        <end position="421"/>
    </location>
</feature>
<feature type="region of interest" description="Disordered" evidence="19">
    <location>
        <begin position="410"/>
        <end position="431"/>
    </location>
</feature>
<organism evidence="20 21">
    <name type="scientific">Mycolicibacterium vaccae ATCC 25954</name>
    <dbReference type="NCBI Taxonomy" id="1194972"/>
    <lineage>
        <taxon>Bacteria</taxon>
        <taxon>Bacillati</taxon>
        <taxon>Actinomycetota</taxon>
        <taxon>Actinomycetes</taxon>
        <taxon>Mycobacteriales</taxon>
        <taxon>Mycobacteriaceae</taxon>
        <taxon>Mycolicibacterium</taxon>
    </lineage>
</organism>
<evidence type="ECO:0000313" key="20">
    <source>
        <dbReference type="EMBL" id="EJZ08657.1"/>
    </source>
</evidence>
<evidence type="ECO:0000256" key="2">
    <source>
        <dbReference type="ARBA" id="ARBA00010617"/>
    </source>
</evidence>
<dbReference type="GO" id="GO:0016042">
    <property type="term" value="P:lipid catabolic process"/>
    <property type="evidence" value="ECO:0007669"/>
    <property type="project" value="UniProtKB-KW"/>
</dbReference>
<comment type="caution">
    <text evidence="20">The sequence shown here is derived from an EMBL/GenBank/DDBJ whole genome shotgun (WGS) entry which is preliminary data.</text>
</comment>
<evidence type="ECO:0000256" key="18">
    <source>
        <dbReference type="RuleBase" id="RU000461"/>
    </source>
</evidence>
<dbReference type="GO" id="GO:0016705">
    <property type="term" value="F:oxidoreductase activity, acting on paired donors, with incorporation or reduction of molecular oxygen"/>
    <property type="evidence" value="ECO:0007669"/>
    <property type="project" value="InterPro"/>
</dbReference>
<keyword evidence="8 18" id="KW-0408">Iron</keyword>
<proteinExistence type="inferred from homology"/>
<protein>
    <recommendedName>
        <fullName evidence="14">Steroid C26-monooxygenase</fullName>
    </recommendedName>
    <alternativeName>
        <fullName evidence="15">Cholest-4-en-3-one C26-monooxygenase</fullName>
    </alternativeName>
    <alternativeName>
        <fullName evidence="17">Cholesterol C26-monooxygenase</fullName>
    </alternativeName>
    <alternativeName>
        <fullName evidence="16">Steroid C27-monooxygenase</fullName>
    </alternativeName>
</protein>
<accession>K0UN86</accession>
<dbReference type="PANTHER" id="PTHR46696">
    <property type="entry name" value="P450, PUTATIVE (EUROFUNG)-RELATED"/>
    <property type="match status" value="1"/>
</dbReference>
<dbReference type="GO" id="GO:0008203">
    <property type="term" value="P:cholesterol metabolic process"/>
    <property type="evidence" value="ECO:0007669"/>
    <property type="project" value="UniProtKB-KW"/>
</dbReference>
<evidence type="ECO:0000256" key="10">
    <source>
        <dbReference type="ARBA" id="ARBA00023098"/>
    </source>
</evidence>
<evidence type="ECO:0000256" key="7">
    <source>
        <dbReference type="ARBA" id="ARBA00023002"/>
    </source>
</evidence>
<dbReference type="Gene3D" id="1.10.630.10">
    <property type="entry name" value="Cytochrome P450"/>
    <property type="match status" value="1"/>
</dbReference>
<dbReference type="FunFam" id="1.10.630.10:FF:000018">
    <property type="entry name" value="Cytochrome P450 monooxygenase"/>
    <property type="match status" value="1"/>
</dbReference>
<dbReference type="PANTHER" id="PTHR46696:SF1">
    <property type="entry name" value="CYTOCHROME P450 YJIB-RELATED"/>
    <property type="match status" value="1"/>
</dbReference>
<sequence length="431" mass="46612">MTTVSAPTPAVPSVFDAALPTLAYDDVEDPQRAHHLIAQARECSPIVIGTHGPEVLSYQLVRSVLRDPRFRVPQGMFLSSQGITSGPLWDRVAANLISLDGQEHQRLRKLVVKAFTPRGTARLRDTVVAVMTEMVAAQAPRGHCDVVADIARRYPIPIICALLGAPPQDWQAFSDWTDDIFLVFSWNAAANQDRILTAWQALDDYVDDMVARRRHTLTDDLLSELIRAEDDGDRLDAAELRMLVAGLLIAGTDTTRNQFAAAVQALCDQPDQWRLLSSHPDLAPRAADEVCRHSPVAFGMLRTALTDVEIAGVVIPEGTLVVANLASANRDPEVYDDPARLDITREGAAPIMTFGGGLHYCLGTHLARLELAEGLAVMARAMPDLRRAGPCPWKPLTGLSGPAALPVTFTPAAADPDGGAARTPNGSVRRS</sequence>
<dbReference type="eggNOG" id="COG2124">
    <property type="taxonomic scope" value="Bacteria"/>
</dbReference>
<evidence type="ECO:0000313" key="21">
    <source>
        <dbReference type="Proteomes" id="UP000006072"/>
    </source>
</evidence>
<comment type="pathway">
    <text evidence="13">Steroid metabolism; cholesterol degradation.</text>
</comment>
<name>K0UN86_MYCVA</name>
<dbReference type="GO" id="GO:0020037">
    <property type="term" value="F:heme binding"/>
    <property type="evidence" value="ECO:0007669"/>
    <property type="project" value="InterPro"/>
</dbReference>
<dbReference type="InterPro" id="IPR002397">
    <property type="entry name" value="Cyt_P450_B"/>
</dbReference>
<dbReference type="PATRIC" id="fig|1194972.3.peg.2958"/>
<evidence type="ECO:0000256" key="8">
    <source>
        <dbReference type="ARBA" id="ARBA00023004"/>
    </source>
</evidence>
<keyword evidence="4 18" id="KW-0349">Heme</keyword>
<keyword evidence="21" id="KW-1185">Reference proteome</keyword>
<keyword evidence="5 18" id="KW-0479">Metal-binding</keyword>
<gene>
    <name evidence="20" type="ORF">MVAC_14838</name>
</gene>
<evidence type="ECO:0000256" key="19">
    <source>
        <dbReference type="SAM" id="MobiDB-lite"/>
    </source>
</evidence>
<dbReference type="EMBL" id="ALQA01000029">
    <property type="protein sequence ID" value="EJZ08657.1"/>
    <property type="molecule type" value="Genomic_DNA"/>
</dbReference>
<evidence type="ECO:0000256" key="9">
    <source>
        <dbReference type="ARBA" id="ARBA00023033"/>
    </source>
</evidence>
<reference evidence="20 21" key="1">
    <citation type="journal article" date="2012" name="J. Bacteriol.">
        <title>Complete Genome Sequence of Mycobacterium vaccae Type Strain ATCC 25954.</title>
        <authorList>
            <person name="Ho Y.S."/>
            <person name="Adroub S.A."/>
            <person name="Abadi M."/>
            <person name="Al Alwan B."/>
            <person name="Alkhateeb R."/>
            <person name="Gao G."/>
            <person name="Ragab A."/>
            <person name="Ali S."/>
            <person name="van Soolingen D."/>
            <person name="Bitter W."/>
            <person name="Pain A."/>
            <person name="Abdallah A.M."/>
        </authorList>
    </citation>
    <scope>NUCLEOTIDE SEQUENCE [LARGE SCALE GENOMIC DNA]</scope>
    <source>
        <strain evidence="20 21">ATCC 25954</strain>
    </source>
</reference>
<dbReference type="Pfam" id="PF00067">
    <property type="entry name" value="p450"/>
    <property type="match status" value="2"/>
</dbReference>
<keyword evidence="3" id="KW-0153">Cholesterol metabolism</keyword>
<evidence type="ECO:0000256" key="12">
    <source>
        <dbReference type="ARBA" id="ARBA00023221"/>
    </source>
</evidence>
<evidence type="ECO:0000256" key="17">
    <source>
        <dbReference type="ARBA" id="ARBA00083909"/>
    </source>
</evidence>
<dbReference type="InterPro" id="IPR036396">
    <property type="entry name" value="Cyt_P450_sf"/>
</dbReference>
<evidence type="ECO:0000256" key="15">
    <source>
        <dbReference type="ARBA" id="ARBA00079588"/>
    </source>
</evidence>
<comment type="similarity">
    <text evidence="2 18">Belongs to the cytochrome P450 family.</text>
</comment>
<keyword evidence="7 18" id="KW-0560">Oxidoreductase</keyword>
<evidence type="ECO:0000256" key="6">
    <source>
        <dbReference type="ARBA" id="ARBA00022963"/>
    </source>
</evidence>
<dbReference type="PROSITE" id="PS00086">
    <property type="entry name" value="CYTOCHROME_P450"/>
    <property type="match status" value="1"/>
</dbReference>
<comment type="cofactor">
    <cofactor evidence="1">
        <name>heme</name>
        <dbReference type="ChEBI" id="CHEBI:30413"/>
    </cofactor>
</comment>
<evidence type="ECO:0000256" key="3">
    <source>
        <dbReference type="ARBA" id="ARBA00022548"/>
    </source>
</evidence>
<dbReference type="Proteomes" id="UP000006072">
    <property type="component" value="Unassembled WGS sequence"/>
</dbReference>
<dbReference type="InterPro" id="IPR017972">
    <property type="entry name" value="Cyt_P450_CS"/>
</dbReference>
<keyword evidence="11" id="KW-1207">Sterol metabolism</keyword>
<evidence type="ECO:0000256" key="1">
    <source>
        <dbReference type="ARBA" id="ARBA00001971"/>
    </source>
</evidence>
<dbReference type="PRINTS" id="PR00359">
    <property type="entry name" value="BP450"/>
</dbReference>
<keyword evidence="12" id="KW-0753">Steroid metabolism</keyword>
<evidence type="ECO:0000256" key="16">
    <source>
        <dbReference type="ARBA" id="ARBA00082981"/>
    </source>
</evidence>
<keyword evidence="9 18" id="KW-0503">Monooxygenase</keyword>
<evidence type="ECO:0000256" key="14">
    <source>
        <dbReference type="ARBA" id="ARBA00070775"/>
    </source>
</evidence>
<evidence type="ECO:0000256" key="4">
    <source>
        <dbReference type="ARBA" id="ARBA00022617"/>
    </source>
</evidence>
<dbReference type="InterPro" id="IPR001128">
    <property type="entry name" value="Cyt_P450"/>
</dbReference>
<keyword evidence="6" id="KW-0442">Lipid degradation</keyword>
<dbReference type="AlphaFoldDB" id="K0UN86"/>
<dbReference type="HOGENOM" id="CLU_033716_2_0_11"/>
<dbReference type="GO" id="GO:0004497">
    <property type="term" value="F:monooxygenase activity"/>
    <property type="evidence" value="ECO:0007669"/>
    <property type="project" value="UniProtKB-KW"/>
</dbReference>
<dbReference type="SUPFAM" id="SSF48264">
    <property type="entry name" value="Cytochrome P450"/>
    <property type="match status" value="1"/>
</dbReference>
<evidence type="ECO:0000256" key="13">
    <source>
        <dbReference type="ARBA" id="ARBA00049645"/>
    </source>
</evidence>
<dbReference type="GO" id="GO:0005506">
    <property type="term" value="F:iron ion binding"/>
    <property type="evidence" value="ECO:0007669"/>
    <property type="project" value="InterPro"/>
</dbReference>
<evidence type="ECO:0000256" key="11">
    <source>
        <dbReference type="ARBA" id="ARBA00023166"/>
    </source>
</evidence>
<dbReference type="RefSeq" id="WP_003932800.1">
    <property type="nucleotide sequence ID" value="NZ_JH814697.1"/>
</dbReference>
<keyword evidence="10" id="KW-0443">Lipid metabolism</keyword>
<evidence type="ECO:0000256" key="5">
    <source>
        <dbReference type="ARBA" id="ARBA00022723"/>
    </source>
</evidence>